<dbReference type="PANTHER" id="PTHR37299">
    <property type="entry name" value="TRANSCRIPTIONAL REGULATOR-RELATED"/>
    <property type="match status" value="1"/>
</dbReference>
<dbReference type="PROSITE" id="PS50930">
    <property type="entry name" value="HTH_LYTTR"/>
    <property type="match status" value="1"/>
</dbReference>
<evidence type="ECO:0000256" key="1">
    <source>
        <dbReference type="PROSITE-ProRule" id="PRU00169"/>
    </source>
</evidence>
<dbReference type="Pfam" id="PF04397">
    <property type="entry name" value="LytTR"/>
    <property type="match status" value="1"/>
</dbReference>
<comment type="caution">
    <text evidence="4">The sequence shown here is derived from an EMBL/GenBank/DDBJ whole genome shotgun (WGS) entry which is preliminary data.</text>
</comment>
<feature type="domain" description="Response regulatory" evidence="2">
    <location>
        <begin position="4"/>
        <end position="117"/>
    </location>
</feature>
<dbReference type="Gene3D" id="3.40.50.2300">
    <property type="match status" value="1"/>
</dbReference>
<dbReference type="RefSeq" id="WP_041879245.1">
    <property type="nucleotide sequence ID" value="NZ_CP157278.1"/>
</dbReference>
<dbReference type="SUPFAM" id="SSF52172">
    <property type="entry name" value="CheY-like"/>
    <property type="match status" value="1"/>
</dbReference>
<dbReference type="GO" id="GO:0000156">
    <property type="term" value="F:phosphorelay response regulator activity"/>
    <property type="evidence" value="ECO:0007669"/>
    <property type="project" value="InterPro"/>
</dbReference>
<organism evidence="4 5">
    <name type="scientific">Pedobacter lusitanus</name>
    <dbReference type="NCBI Taxonomy" id="1503925"/>
    <lineage>
        <taxon>Bacteria</taxon>
        <taxon>Pseudomonadati</taxon>
        <taxon>Bacteroidota</taxon>
        <taxon>Sphingobacteriia</taxon>
        <taxon>Sphingobacteriales</taxon>
        <taxon>Sphingobacteriaceae</taxon>
        <taxon>Pedobacter</taxon>
    </lineage>
</organism>
<sequence>MMLNCVIIEDEDHAVELLTDHIQNMPNLNLLKVYLQPIIAMTEIKEEDNIDILFLDINMPGISGMDLAKILRSKTRFLIFTTAYHEYAVEAFELEADQYIIKPITFPKFTMAIEKIIRKIGKESLAPVIPKSEIFIKTGVMNKVTKVNPADVVYLEAKDNYIIVHTDKDSIITYLTLKEALQTLNQLENLIQVQKSFVIARNRIGIVEGNVIIMDKGVQIPIGNTYRKSFFDYVKQNTLISGRIKSAKQL</sequence>
<dbReference type="SMART" id="SM00448">
    <property type="entry name" value="REC"/>
    <property type="match status" value="1"/>
</dbReference>
<dbReference type="GO" id="GO:0003677">
    <property type="term" value="F:DNA binding"/>
    <property type="evidence" value="ECO:0007669"/>
    <property type="project" value="InterPro"/>
</dbReference>
<accession>A0A0D0FZZ8</accession>
<dbReference type="InterPro" id="IPR046947">
    <property type="entry name" value="LytR-like"/>
</dbReference>
<gene>
    <name evidence="4" type="ORF">TH53_05390</name>
</gene>
<dbReference type="InterPro" id="IPR001789">
    <property type="entry name" value="Sig_transdc_resp-reg_receiver"/>
</dbReference>
<dbReference type="SMART" id="SM00850">
    <property type="entry name" value="LytTR"/>
    <property type="match status" value="1"/>
</dbReference>
<evidence type="ECO:0000259" key="2">
    <source>
        <dbReference type="PROSITE" id="PS50110"/>
    </source>
</evidence>
<dbReference type="AlphaFoldDB" id="A0A0D0FZZ8"/>
<dbReference type="STRING" id="1503925.TH53_05390"/>
<dbReference type="PANTHER" id="PTHR37299:SF1">
    <property type="entry name" value="STAGE 0 SPORULATION PROTEIN A HOMOLOG"/>
    <property type="match status" value="1"/>
</dbReference>
<dbReference type="OrthoDB" id="9787344at2"/>
<dbReference type="EMBL" id="JXRA01000023">
    <property type="protein sequence ID" value="KIO78134.1"/>
    <property type="molecule type" value="Genomic_DNA"/>
</dbReference>
<dbReference type="InterPro" id="IPR007492">
    <property type="entry name" value="LytTR_DNA-bd_dom"/>
</dbReference>
<protein>
    <recommendedName>
        <fullName evidence="6">LytTR family two component transcriptional regulator</fullName>
    </recommendedName>
</protein>
<evidence type="ECO:0000313" key="4">
    <source>
        <dbReference type="EMBL" id="KIO78134.1"/>
    </source>
</evidence>
<dbReference type="Proteomes" id="UP000032049">
    <property type="component" value="Unassembled WGS sequence"/>
</dbReference>
<reference evidence="4 5" key="1">
    <citation type="submission" date="2015-01" db="EMBL/GenBank/DDBJ databases">
        <title>Draft genome sequence of Pedobacter sp. NL19 isolated from sludge of an effluent treatment pond in an abandoned uranium mine.</title>
        <authorList>
            <person name="Santos T."/>
            <person name="Caetano T."/>
            <person name="Covas C."/>
            <person name="Cruz A."/>
            <person name="Mendo S."/>
        </authorList>
    </citation>
    <scope>NUCLEOTIDE SEQUENCE [LARGE SCALE GENOMIC DNA]</scope>
    <source>
        <strain evidence="4 5">NL19</strain>
    </source>
</reference>
<dbReference type="InterPro" id="IPR011006">
    <property type="entry name" value="CheY-like_superfamily"/>
</dbReference>
<proteinExistence type="predicted"/>
<feature type="domain" description="HTH LytTR-type" evidence="3">
    <location>
        <begin position="146"/>
        <end position="204"/>
    </location>
</feature>
<dbReference type="PROSITE" id="PS50110">
    <property type="entry name" value="RESPONSE_REGULATORY"/>
    <property type="match status" value="1"/>
</dbReference>
<feature type="modified residue" description="4-aspartylphosphate" evidence="1">
    <location>
        <position position="56"/>
    </location>
</feature>
<name>A0A0D0FZZ8_9SPHI</name>
<keyword evidence="1" id="KW-0597">Phosphoprotein</keyword>
<evidence type="ECO:0000313" key="5">
    <source>
        <dbReference type="Proteomes" id="UP000032049"/>
    </source>
</evidence>
<keyword evidence="5" id="KW-1185">Reference proteome</keyword>
<dbReference type="Pfam" id="PF00072">
    <property type="entry name" value="Response_reg"/>
    <property type="match status" value="1"/>
</dbReference>
<evidence type="ECO:0000259" key="3">
    <source>
        <dbReference type="PROSITE" id="PS50930"/>
    </source>
</evidence>
<evidence type="ECO:0008006" key="6">
    <source>
        <dbReference type="Google" id="ProtNLM"/>
    </source>
</evidence>
<dbReference type="Gene3D" id="2.40.50.1020">
    <property type="entry name" value="LytTr DNA-binding domain"/>
    <property type="match status" value="1"/>
</dbReference>